<comment type="caution">
    <text evidence="3">The sequence shown here is derived from an EMBL/GenBank/DDBJ whole genome shotgun (WGS) entry which is preliminary data.</text>
</comment>
<proteinExistence type="predicted"/>
<feature type="coiled-coil region" evidence="1">
    <location>
        <begin position="247"/>
        <end position="274"/>
    </location>
</feature>
<dbReference type="EMBL" id="BDQK01000005">
    <property type="protein sequence ID" value="GBF79785.1"/>
    <property type="molecule type" value="Genomic_DNA"/>
</dbReference>
<evidence type="ECO:0000313" key="3">
    <source>
        <dbReference type="EMBL" id="GBF79785.1"/>
    </source>
</evidence>
<dbReference type="InterPro" id="IPR036869">
    <property type="entry name" value="J_dom_sf"/>
</dbReference>
<reference evidence="4" key="1">
    <citation type="submission" date="2017-05" db="EMBL/GenBank/DDBJ databases">
        <title>Physiological properties and genetic analysis related to exopolysaccharide production of fresh-water unicellular cyanobacterium Aphanothece sacrum, Suizenji Nori, that has been cultured as a food source in Japan.</title>
        <authorList>
            <person name="Kanesaki Y."/>
            <person name="Yoshikawa S."/>
            <person name="Ohki K."/>
        </authorList>
    </citation>
    <scope>NUCLEOTIDE SEQUENCE [LARGE SCALE GENOMIC DNA]</scope>
    <source>
        <strain evidence="4">FPU1</strain>
    </source>
</reference>
<dbReference type="SUPFAM" id="SSF46565">
    <property type="entry name" value="Chaperone J-domain"/>
    <property type="match status" value="1"/>
</dbReference>
<dbReference type="AlphaFoldDB" id="A0A401IET7"/>
<protein>
    <submittedName>
        <fullName evidence="3">Molecular chaperone DnaJ</fullName>
    </submittedName>
</protein>
<evidence type="ECO:0000256" key="1">
    <source>
        <dbReference type="SAM" id="Coils"/>
    </source>
</evidence>
<evidence type="ECO:0000256" key="2">
    <source>
        <dbReference type="SAM" id="MobiDB-lite"/>
    </source>
</evidence>
<keyword evidence="1" id="KW-0175">Coiled coil</keyword>
<feature type="compositionally biased region" description="Basic and acidic residues" evidence="2">
    <location>
        <begin position="163"/>
        <end position="175"/>
    </location>
</feature>
<evidence type="ECO:0000313" key="4">
    <source>
        <dbReference type="Proteomes" id="UP000287247"/>
    </source>
</evidence>
<sequence>MPPFSAKRPSPSVSTTSLAVSSFHERRQILEEEHKWLLKQIKRKRTELKKFLHEMRSLATEIFQRGNPLYKKLIELDTEIHGLFEDILTKKKFGKKSQKDILGVYHSLQYMGLLSPKFDEDDEDEELDDVFNNSSDEFNPNEEENFFNKNAQNSHQENFDDFSSERSEKSPESRQIRQTFLKLASMFHPDKVMDSETKMHHNEIMKELNRAYQEGDIARLLEIERQHHLQEEIDMKNATVSEIERLCLQRERDNQLLKNQYETLKKELRIARNTPEGEMVKDYRACQKEGIDAIGEILSSLENQVKGIENIRDFVQNFRDKKITLKQFLQGPSSKANHSQEKEEEMLEMLLEELLRLEL</sequence>
<feature type="region of interest" description="Disordered" evidence="2">
    <location>
        <begin position="155"/>
        <end position="175"/>
    </location>
</feature>
<dbReference type="Gene3D" id="1.10.287.110">
    <property type="entry name" value="DnaJ domain"/>
    <property type="match status" value="1"/>
</dbReference>
<dbReference type="RefSeq" id="WP_124973892.1">
    <property type="nucleotide sequence ID" value="NZ_BDQK01000005.1"/>
</dbReference>
<gene>
    <name evidence="3" type="ORF">AsFPU1_1184</name>
</gene>
<accession>A0A401IET7</accession>
<dbReference type="OrthoDB" id="508466at2"/>
<keyword evidence="4" id="KW-1185">Reference proteome</keyword>
<name>A0A401IET7_APHSA</name>
<dbReference type="Proteomes" id="UP000287247">
    <property type="component" value="Unassembled WGS sequence"/>
</dbReference>
<organism evidence="3 4">
    <name type="scientific">Aphanothece sacrum FPU1</name>
    <dbReference type="NCBI Taxonomy" id="1920663"/>
    <lineage>
        <taxon>Bacteria</taxon>
        <taxon>Bacillati</taxon>
        <taxon>Cyanobacteriota</taxon>
        <taxon>Cyanophyceae</taxon>
        <taxon>Oscillatoriophycideae</taxon>
        <taxon>Chroococcales</taxon>
        <taxon>Aphanothecaceae</taxon>
        <taxon>Aphanothece</taxon>
    </lineage>
</organism>